<feature type="non-terminal residue" evidence="3">
    <location>
        <position position="254"/>
    </location>
</feature>
<reference evidence="3" key="2">
    <citation type="submission" date="2023-05" db="EMBL/GenBank/DDBJ databases">
        <authorList>
            <person name="Fouks B."/>
        </authorList>
    </citation>
    <scope>NUCLEOTIDE SEQUENCE</scope>
    <source>
        <strain evidence="3">Stay&amp;Tobe</strain>
        <tissue evidence="3">Testes</tissue>
    </source>
</reference>
<keyword evidence="4" id="KW-1185">Reference proteome</keyword>
<dbReference type="AlphaFoldDB" id="A0AAD8EQ42"/>
<feature type="signal peptide" evidence="2">
    <location>
        <begin position="1"/>
        <end position="18"/>
    </location>
</feature>
<accession>A0AAD8EQ42</accession>
<organism evidence="3 4">
    <name type="scientific">Diploptera punctata</name>
    <name type="common">Pacific beetle cockroach</name>
    <dbReference type="NCBI Taxonomy" id="6984"/>
    <lineage>
        <taxon>Eukaryota</taxon>
        <taxon>Metazoa</taxon>
        <taxon>Ecdysozoa</taxon>
        <taxon>Arthropoda</taxon>
        <taxon>Hexapoda</taxon>
        <taxon>Insecta</taxon>
        <taxon>Pterygota</taxon>
        <taxon>Neoptera</taxon>
        <taxon>Polyneoptera</taxon>
        <taxon>Dictyoptera</taxon>
        <taxon>Blattodea</taxon>
        <taxon>Blaberoidea</taxon>
        <taxon>Blaberidae</taxon>
        <taxon>Diplopterinae</taxon>
        <taxon>Diploptera</taxon>
    </lineage>
</organism>
<feature type="chain" id="PRO_5042217138" evidence="2">
    <location>
        <begin position="19"/>
        <end position="254"/>
    </location>
</feature>
<feature type="compositionally biased region" description="Low complexity" evidence="1">
    <location>
        <begin position="150"/>
        <end position="181"/>
    </location>
</feature>
<keyword evidence="2" id="KW-0732">Signal</keyword>
<protein>
    <submittedName>
        <fullName evidence="3">Uncharacterized protein</fullName>
    </submittedName>
</protein>
<name>A0AAD8EQ42_DIPPU</name>
<comment type="caution">
    <text evidence="3">The sequence shown here is derived from an EMBL/GenBank/DDBJ whole genome shotgun (WGS) entry which is preliminary data.</text>
</comment>
<dbReference type="Proteomes" id="UP001233999">
    <property type="component" value="Unassembled WGS sequence"/>
</dbReference>
<evidence type="ECO:0000256" key="1">
    <source>
        <dbReference type="SAM" id="MobiDB-lite"/>
    </source>
</evidence>
<reference evidence="3" key="1">
    <citation type="journal article" date="2023" name="IScience">
        <title>Live-bearing cockroach genome reveals convergent evolutionary mechanisms linked to viviparity in insects and beyond.</title>
        <authorList>
            <person name="Fouks B."/>
            <person name="Harrison M.C."/>
            <person name="Mikhailova A.A."/>
            <person name="Marchal E."/>
            <person name="English S."/>
            <person name="Carruthers M."/>
            <person name="Jennings E.C."/>
            <person name="Chiamaka E.L."/>
            <person name="Frigard R.A."/>
            <person name="Pippel M."/>
            <person name="Attardo G.M."/>
            <person name="Benoit J.B."/>
            <person name="Bornberg-Bauer E."/>
            <person name="Tobe S.S."/>
        </authorList>
    </citation>
    <scope>NUCLEOTIDE SEQUENCE</scope>
    <source>
        <strain evidence="3">Stay&amp;Tobe</strain>
    </source>
</reference>
<gene>
    <name evidence="3" type="ORF">L9F63_011370</name>
</gene>
<evidence type="ECO:0000256" key="2">
    <source>
        <dbReference type="SAM" id="SignalP"/>
    </source>
</evidence>
<evidence type="ECO:0000313" key="4">
    <source>
        <dbReference type="Proteomes" id="UP001233999"/>
    </source>
</evidence>
<feature type="compositionally biased region" description="Basic and acidic residues" evidence="1">
    <location>
        <begin position="115"/>
        <end position="130"/>
    </location>
</feature>
<evidence type="ECO:0000313" key="3">
    <source>
        <dbReference type="EMBL" id="KAJ9597762.1"/>
    </source>
</evidence>
<sequence length="254" mass="28192">FMLLIELISSLLISKIKIDNMYSYIQQCCSSESCMELYSMPQLDKTSPVYSNTQYEGGGDDISNRRSAASDVKKYGSVSSDTLPLLTSSAWSAVIHRPADEDSEPDDLPSTVDMDESKERSKEEASKDVGDAGGSESEEISDSEHESYEGSESGSCSWSDSDSDSGSSSCSSGSGCSSGRSSHTHQTFSIRETNFDQGTDGNRYFDHVFGIHGEEEFDRVYQRIQLEEQENRRNIACRRRQTKIKEVVLSLRIL</sequence>
<proteinExistence type="predicted"/>
<dbReference type="EMBL" id="JASPKZ010001586">
    <property type="protein sequence ID" value="KAJ9597762.1"/>
    <property type="molecule type" value="Genomic_DNA"/>
</dbReference>
<feature type="non-terminal residue" evidence="3">
    <location>
        <position position="1"/>
    </location>
</feature>
<feature type="region of interest" description="Disordered" evidence="1">
    <location>
        <begin position="97"/>
        <end position="184"/>
    </location>
</feature>